<dbReference type="Pfam" id="PF08808">
    <property type="entry name" value="RES"/>
    <property type="match status" value="1"/>
</dbReference>
<dbReference type="CDD" id="cd14740">
    <property type="entry name" value="PAAR_4"/>
    <property type="match status" value="1"/>
</dbReference>
<comment type="caution">
    <text evidence="4">The sequence shown here is derived from an EMBL/GenBank/DDBJ whole genome shotgun (WGS) entry which is preliminary data.</text>
</comment>
<feature type="domain" description="RES" evidence="3">
    <location>
        <begin position="415"/>
        <end position="507"/>
    </location>
</feature>
<keyword evidence="1" id="KW-0175">Coiled coil</keyword>
<evidence type="ECO:0000259" key="3">
    <source>
        <dbReference type="Pfam" id="PF08808"/>
    </source>
</evidence>
<name>A0A7W2EK53_9BURK</name>
<proteinExistence type="predicted"/>
<feature type="region of interest" description="Disordered" evidence="2">
    <location>
        <begin position="189"/>
        <end position="216"/>
    </location>
</feature>
<sequence>MTDRLKLSDPTGDAEVDKVAVAAEQEDRIQQLRKNIAALQAQLAKQTVSAAPSPAPAANNKIGARKHGNFKAISTAPSINWTPHGPTMVPVPYPVVQDLSSSVNTASTVRFNGCPVYLLDASTQPKCTGDERGTGKGIKSGTVSGEVKPVQGSSTVRVEGKRVVREGDACTMNGGNCPGIYVTTPPVSGAAPKEALATSNPQHTNRSGSASVATPQNVADPLGLFTKQTPAERLAAEITRNTLSGSNVVERMKAVGRSAASGPQLVPWDPNQSEAQRTRTTNSLNIALLGPFGAPGAATRLVGGTEQRVADANDAGAAAMSVAWSLTGMPSRHAISVAPRTVLQTNLYRSVGASRSLVTPTVLSASDGIKVVSGGAIDVAKAKDVYHATSGAKQADSILKGIDPKYLNPNSRFGKAFYVAEEPETALAEMAHYGIDPTTGIRFSMDSGAMKVLDLTNPKIAAKYGYKGGPISSDTQAIGVKARAEGFNVIRFNSERAMGGVNNAVLESYNEILKPQIVTQIKK</sequence>
<organism evidence="4 5">
    <name type="scientific">Rugamonas fusca</name>
    <dbReference type="NCBI Taxonomy" id="2758568"/>
    <lineage>
        <taxon>Bacteria</taxon>
        <taxon>Pseudomonadati</taxon>
        <taxon>Pseudomonadota</taxon>
        <taxon>Betaproteobacteria</taxon>
        <taxon>Burkholderiales</taxon>
        <taxon>Oxalobacteraceae</taxon>
        <taxon>Telluria group</taxon>
        <taxon>Rugamonas</taxon>
    </lineage>
</organism>
<gene>
    <name evidence="4" type="ORF">H3H36_18730</name>
</gene>
<feature type="region of interest" description="Disordered" evidence="2">
    <location>
        <begin position="127"/>
        <end position="154"/>
    </location>
</feature>
<evidence type="ECO:0000256" key="2">
    <source>
        <dbReference type="SAM" id="MobiDB-lite"/>
    </source>
</evidence>
<dbReference type="Gene3D" id="2.60.200.60">
    <property type="match status" value="1"/>
</dbReference>
<dbReference type="Pfam" id="PF13665">
    <property type="entry name" value="Tox-PAAR-like"/>
    <property type="match status" value="1"/>
</dbReference>
<evidence type="ECO:0000256" key="1">
    <source>
        <dbReference type="SAM" id="Coils"/>
    </source>
</evidence>
<dbReference type="Proteomes" id="UP000566711">
    <property type="component" value="Unassembled WGS sequence"/>
</dbReference>
<feature type="coiled-coil region" evidence="1">
    <location>
        <begin position="22"/>
        <end position="49"/>
    </location>
</feature>
<feature type="compositionally biased region" description="Polar residues" evidence="2">
    <location>
        <begin position="197"/>
        <end position="216"/>
    </location>
</feature>
<dbReference type="RefSeq" id="WP_182219613.1">
    <property type="nucleotide sequence ID" value="NZ_JACEZS010000017.1"/>
</dbReference>
<dbReference type="AlphaFoldDB" id="A0A7W2EK53"/>
<evidence type="ECO:0000313" key="5">
    <source>
        <dbReference type="Proteomes" id="UP000566711"/>
    </source>
</evidence>
<protein>
    <submittedName>
        <fullName evidence="4">DUF4150 domain-containing protein</fullName>
    </submittedName>
</protein>
<dbReference type="EMBL" id="JACEZS010000017">
    <property type="protein sequence ID" value="MBA5607396.1"/>
    <property type="molecule type" value="Genomic_DNA"/>
</dbReference>
<keyword evidence="5" id="KW-1185">Reference proteome</keyword>
<dbReference type="InterPro" id="IPR014914">
    <property type="entry name" value="RES_dom"/>
</dbReference>
<reference evidence="4 5" key="1">
    <citation type="submission" date="2020-07" db="EMBL/GenBank/DDBJ databases">
        <title>Novel species isolated from subtropical streams in China.</title>
        <authorList>
            <person name="Lu H."/>
        </authorList>
    </citation>
    <scope>NUCLEOTIDE SEQUENCE [LARGE SCALE GENOMIC DNA]</scope>
    <source>
        <strain evidence="4 5">FT3S</strain>
    </source>
</reference>
<accession>A0A7W2EK53</accession>
<evidence type="ECO:0000313" key="4">
    <source>
        <dbReference type="EMBL" id="MBA5607396.1"/>
    </source>
</evidence>